<dbReference type="InterPro" id="IPR038728">
    <property type="entry name" value="YkvI-like"/>
</dbReference>
<dbReference type="Gene3D" id="1.20.1740.10">
    <property type="entry name" value="Amino acid/polyamine transporter I"/>
    <property type="match status" value="1"/>
</dbReference>
<protein>
    <recommendedName>
        <fullName evidence="4">Transporter</fullName>
    </recommendedName>
</protein>
<dbReference type="AlphaFoldDB" id="B9DY36"/>
<feature type="transmembrane region" description="Helical" evidence="1">
    <location>
        <begin position="51"/>
        <end position="76"/>
    </location>
</feature>
<proteinExistence type="predicted"/>
<accession>B9DY36</accession>
<organism evidence="2 3">
    <name type="scientific">Clostridium kluyveri (strain NBRC 12016)</name>
    <dbReference type="NCBI Taxonomy" id="583346"/>
    <lineage>
        <taxon>Bacteria</taxon>
        <taxon>Bacillati</taxon>
        <taxon>Bacillota</taxon>
        <taxon>Clostridia</taxon>
        <taxon>Eubacteriales</taxon>
        <taxon>Clostridiaceae</taxon>
        <taxon>Clostridium</taxon>
    </lineage>
</organism>
<dbReference type="EMBL" id="AP009049">
    <property type="protein sequence ID" value="BAH05161.1"/>
    <property type="molecule type" value="Genomic_DNA"/>
</dbReference>
<keyword evidence="1" id="KW-0812">Transmembrane</keyword>
<sequence length="360" mass="40507">MDSFIKSILWGGRFLKEKIILIFQISTVFIGTVVGAGLASGQEISQFFTQYGYNSFIGILGCSIIYIIMSIIIINISIKYKLNSYDGLIKLVSPGFLGMATNFLTTFFLMGSSAIILAGSGALIHQYFNLPRWVGMLLMLTISIIVLSRNIKGLMEINSVIVPSLILVILTLFILYLAFYKNINISYLKSIPHYKNNWFFSSLIYAGFNILCYSGVLIPLTLSINKKKSLIAGSIIGSLGLTILALIINFLLLLNIPYIFKYEIPLLYIANRFGKALQIMILIIIWLEMFSTEVSNVYSVGKNFEEIFNISYKKSIFIIILIIIPISQIGFVNLISFLYPAFGVVSLIFIIQCIIFYFKN</sequence>
<feature type="transmembrane region" description="Helical" evidence="1">
    <location>
        <begin position="130"/>
        <end position="148"/>
    </location>
</feature>
<dbReference type="Proteomes" id="UP000007969">
    <property type="component" value="Chromosome"/>
</dbReference>
<feature type="transmembrane region" description="Helical" evidence="1">
    <location>
        <begin position="315"/>
        <end position="331"/>
    </location>
</feature>
<keyword evidence="1" id="KW-0472">Membrane</keyword>
<feature type="transmembrane region" description="Helical" evidence="1">
    <location>
        <begin position="230"/>
        <end position="256"/>
    </location>
</feature>
<feature type="transmembrane region" description="Helical" evidence="1">
    <location>
        <begin position="199"/>
        <end position="218"/>
    </location>
</feature>
<reference evidence="3" key="1">
    <citation type="submission" date="2005-09" db="EMBL/GenBank/DDBJ databases">
        <title>Complete genome sequence of Clostridium kluyveri and comparative genomics of Clostridia species.</title>
        <authorList>
            <person name="Inui M."/>
            <person name="Nonaka H."/>
            <person name="Shinoda Y."/>
            <person name="Ikenaga Y."/>
            <person name="Abe M."/>
            <person name="Naito K."/>
            <person name="Vertes A.A."/>
            <person name="Yukawa H."/>
        </authorList>
    </citation>
    <scope>NUCLEOTIDE SEQUENCE [LARGE SCALE GENOMIC DNA]</scope>
    <source>
        <strain evidence="3">NBRC 12016</strain>
    </source>
</reference>
<dbReference type="PANTHER" id="PTHR37814">
    <property type="entry name" value="CONSERVED MEMBRANE PROTEIN"/>
    <property type="match status" value="1"/>
</dbReference>
<evidence type="ECO:0000256" key="1">
    <source>
        <dbReference type="SAM" id="Phobius"/>
    </source>
</evidence>
<evidence type="ECO:0000313" key="2">
    <source>
        <dbReference type="EMBL" id="BAH05161.1"/>
    </source>
</evidence>
<feature type="transmembrane region" description="Helical" evidence="1">
    <location>
        <begin position="96"/>
        <end position="124"/>
    </location>
</feature>
<gene>
    <name evidence="2" type="ordered locus">CKR_0110</name>
</gene>
<dbReference type="KEGG" id="ckr:CKR_0110"/>
<keyword evidence="1" id="KW-1133">Transmembrane helix</keyword>
<dbReference type="PANTHER" id="PTHR37814:SF1">
    <property type="entry name" value="MEMBRANE PROTEIN"/>
    <property type="match status" value="1"/>
</dbReference>
<name>B9DY36_CLOK1</name>
<feature type="transmembrane region" description="Helical" evidence="1">
    <location>
        <begin position="337"/>
        <end position="358"/>
    </location>
</feature>
<evidence type="ECO:0008006" key="4">
    <source>
        <dbReference type="Google" id="ProtNLM"/>
    </source>
</evidence>
<evidence type="ECO:0000313" key="3">
    <source>
        <dbReference type="Proteomes" id="UP000007969"/>
    </source>
</evidence>
<feature type="transmembrane region" description="Helical" evidence="1">
    <location>
        <begin position="20"/>
        <end position="39"/>
    </location>
</feature>
<dbReference type="HOGENOM" id="CLU_043930_0_0_9"/>
<feature type="transmembrane region" description="Helical" evidence="1">
    <location>
        <begin position="276"/>
        <end position="294"/>
    </location>
</feature>
<feature type="transmembrane region" description="Helical" evidence="1">
    <location>
        <begin position="160"/>
        <end position="179"/>
    </location>
</feature>